<feature type="region of interest" description="Disordered" evidence="1">
    <location>
        <begin position="54"/>
        <end position="87"/>
    </location>
</feature>
<name>A0ABD0J1E1_9CAEN</name>
<organism evidence="2 3">
    <name type="scientific">Batillaria attramentaria</name>
    <dbReference type="NCBI Taxonomy" id="370345"/>
    <lineage>
        <taxon>Eukaryota</taxon>
        <taxon>Metazoa</taxon>
        <taxon>Spiralia</taxon>
        <taxon>Lophotrochozoa</taxon>
        <taxon>Mollusca</taxon>
        <taxon>Gastropoda</taxon>
        <taxon>Caenogastropoda</taxon>
        <taxon>Sorbeoconcha</taxon>
        <taxon>Cerithioidea</taxon>
        <taxon>Batillariidae</taxon>
        <taxon>Batillaria</taxon>
    </lineage>
</organism>
<accession>A0ABD0J1E1</accession>
<proteinExistence type="predicted"/>
<evidence type="ECO:0000313" key="3">
    <source>
        <dbReference type="Proteomes" id="UP001519460"/>
    </source>
</evidence>
<evidence type="ECO:0000256" key="1">
    <source>
        <dbReference type="SAM" id="MobiDB-lite"/>
    </source>
</evidence>
<feature type="compositionally biased region" description="Low complexity" evidence="1">
    <location>
        <begin position="60"/>
        <end position="71"/>
    </location>
</feature>
<protein>
    <submittedName>
        <fullName evidence="2">Uncharacterized protein</fullName>
    </submittedName>
</protein>
<dbReference type="EMBL" id="JACVVK020000781">
    <property type="protein sequence ID" value="KAK7446627.1"/>
    <property type="molecule type" value="Genomic_DNA"/>
</dbReference>
<comment type="caution">
    <text evidence="2">The sequence shown here is derived from an EMBL/GenBank/DDBJ whole genome shotgun (WGS) entry which is preliminary data.</text>
</comment>
<feature type="non-terminal residue" evidence="2">
    <location>
        <position position="1"/>
    </location>
</feature>
<gene>
    <name evidence="2" type="ORF">BaRGS_00040259</name>
</gene>
<sequence length="87" mass="9665">ARQCTTDGFTESVAPSVAAENKKLAREKKKEDKIIYFRVSLYYVTFPTTRMTQAKARQTPSAAASQPGPSAHQTWHTAQLSRHALSL</sequence>
<keyword evidence="3" id="KW-1185">Reference proteome</keyword>
<dbReference type="AlphaFoldDB" id="A0ABD0J1E1"/>
<evidence type="ECO:0000313" key="2">
    <source>
        <dbReference type="EMBL" id="KAK7446627.1"/>
    </source>
</evidence>
<dbReference type="Proteomes" id="UP001519460">
    <property type="component" value="Unassembled WGS sequence"/>
</dbReference>
<reference evidence="2 3" key="1">
    <citation type="journal article" date="2023" name="Sci. Data">
        <title>Genome assembly of the Korean intertidal mud-creeper Batillaria attramentaria.</title>
        <authorList>
            <person name="Patra A.K."/>
            <person name="Ho P.T."/>
            <person name="Jun S."/>
            <person name="Lee S.J."/>
            <person name="Kim Y."/>
            <person name="Won Y.J."/>
        </authorList>
    </citation>
    <scope>NUCLEOTIDE SEQUENCE [LARGE SCALE GENOMIC DNA]</scope>
    <source>
        <strain evidence="2">Wonlab-2016</strain>
    </source>
</reference>